<organism evidence="5 6">
    <name type="scientific">Terfezia boudieri ATCC MYA-4762</name>
    <dbReference type="NCBI Taxonomy" id="1051890"/>
    <lineage>
        <taxon>Eukaryota</taxon>
        <taxon>Fungi</taxon>
        <taxon>Dikarya</taxon>
        <taxon>Ascomycota</taxon>
        <taxon>Pezizomycotina</taxon>
        <taxon>Pezizomycetes</taxon>
        <taxon>Pezizales</taxon>
        <taxon>Pezizaceae</taxon>
        <taxon>Terfezia</taxon>
    </lineage>
</organism>
<dbReference type="SUPFAM" id="SSF54001">
    <property type="entry name" value="Cysteine proteinases"/>
    <property type="match status" value="1"/>
</dbReference>
<dbReference type="PANTHER" id="PTHR46333">
    <property type="entry name" value="CYTOKINESIS PROTEIN 3"/>
    <property type="match status" value="1"/>
</dbReference>
<evidence type="ECO:0000256" key="2">
    <source>
        <dbReference type="PROSITE-ProRule" id="PRU00192"/>
    </source>
</evidence>
<dbReference type="InterPro" id="IPR038765">
    <property type="entry name" value="Papain-like_cys_pep_sf"/>
</dbReference>
<feature type="region of interest" description="Disordered" evidence="3">
    <location>
        <begin position="431"/>
        <end position="453"/>
    </location>
</feature>
<feature type="compositionally biased region" description="Basic and acidic residues" evidence="3">
    <location>
        <begin position="181"/>
        <end position="216"/>
    </location>
</feature>
<dbReference type="Gene3D" id="3.10.620.30">
    <property type="match status" value="1"/>
</dbReference>
<accession>A0A3N4LVL4</accession>
<dbReference type="GO" id="GO:0140278">
    <property type="term" value="P:mitotic division septum assembly"/>
    <property type="evidence" value="ECO:0007669"/>
    <property type="project" value="TreeGrafter"/>
</dbReference>
<gene>
    <name evidence="5" type="ORF">L211DRAFT_896171</name>
</gene>
<reference evidence="5 6" key="1">
    <citation type="journal article" date="2018" name="Nat. Ecol. Evol.">
        <title>Pezizomycetes genomes reveal the molecular basis of ectomycorrhizal truffle lifestyle.</title>
        <authorList>
            <person name="Murat C."/>
            <person name="Payen T."/>
            <person name="Noel B."/>
            <person name="Kuo A."/>
            <person name="Morin E."/>
            <person name="Chen J."/>
            <person name="Kohler A."/>
            <person name="Krizsan K."/>
            <person name="Balestrini R."/>
            <person name="Da Silva C."/>
            <person name="Montanini B."/>
            <person name="Hainaut M."/>
            <person name="Levati E."/>
            <person name="Barry K.W."/>
            <person name="Belfiori B."/>
            <person name="Cichocki N."/>
            <person name="Clum A."/>
            <person name="Dockter R.B."/>
            <person name="Fauchery L."/>
            <person name="Guy J."/>
            <person name="Iotti M."/>
            <person name="Le Tacon F."/>
            <person name="Lindquist E.A."/>
            <person name="Lipzen A."/>
            <person name="Malagnac F."/>
            <person name="Mello A."/>
            <person name="Molinier V."/>
            <person name="Miyauchi S."/>
            <person name="Poulain J."/>
            <person name="Riccioni C."/>
            <person name="Rubini A."/>
            <person name="Sitrit Y."/>
            <person name="Splivallo R."/>
            <person name="Traeger S."/>
            <person name="Wang M."/>
            <person name="Zifcakova L."/>
            <person name="Wipf D."/>
            <person name="Zambonelli A."/>
            <person name="Paolocci F."/>
            <person name="Nowrousian M."/>
            <person name="Ottonello S."/>
            <person name="Baldrian P."/>
            <person name="Spatafora J.W."/>
            <person name="Henrissat B."/>
            <person name="Nagy L.G."/>
            <person name="Aury J.M."/>
            <person name="Wincker P."/>
            <person name="Grigoriev I.V."/>
            <person name="Bonfante P."/>
            <person name="Martin F.M."/>
        </authorList>
    </citation>
    <scope>NUCLEOTIDE SEQUENCE [LARGE SCALE GENOMIC DNA]</scope>
    <source>
        <strain evidence="5 6">ATCC MYA-4762</strain>
    </source>
</reference>
<feature type="compositionally biased region" description="Gly residues" evidence="3">
    <location>
        <begin position="582"/>
        <end position="596"/>
    </location>
</feature>
<feature type="compositionally biased region" description="Low complexity" evidence="3">
    <location>
        <begin position="536"/>
        <end position="548"/>
    </location>
</feature>
<feature type="region of interest" description="Disordered" evidence="3">
    <location>
        <begin position="487"/>
        <end position="522"/>
    </location>
</feature>
<feature type="compositionally biased region" description="Acidic residues" evidence="3">
    <location>
        <begin position="391"/>
        <end position="402"/>
    </location>
</feature>
<feature type="compositionally biased region" description="Low complexity" evidence="3">
    <location>
        <begin position="506"/>
        <end position="521"/>
    </location>
</feature>
<dbReference type="InParanoid" id="A0A3N4LVL4"/>
<dbReference type="InterPro" id="IPR002931">
    <property type="entry name" value="Transglutaminase-like"/>
</dbReference>
<dbReference type="GO" id="GO:0110085">
    <property type="term" value="C:mitotic actomyosin contractile ring"/>
    <property type="evidence" value="ECO:0007669"/>
    <property type="project" value="TreeGrafter"/>
</dbReference>
<feature type="compositionally biased region" description="Polar residues" evidence="3">
    <location>
        <begin position="492"/>
        <end position="505"/>
    </location>
</feature>
<proteinExistence type="predicted"/>
<dbReference type="PROSITE" id="PS50002">
    <property type="entry name" value="SH3"/>
    <property type="match status" value="1"/>
</dbReference>
<evidence type="ECO:0000313" key="6">
    <source>
        <dbReference type="Proteomes" id="UP000267821"/>
    </source>
</evidence>
<feature type="region of interest" description="Disordered" evidence="3">
    <location>
        <begin position="56"/>
        <end position="323"/>
    </location>
</feature>
<dbReference type="Pfam" id="PF24584">
    <property type="entry name" value="Ig_CYK3_C"/>
    <property type="match status" value="1"/>
</dbReference>
<protein>
    <recommendedName>
        <fullName evidence="4">SH3 domain-containing protein</fullName>
    </recommendedName>
</protein>
<dbReference type="Pfam" id="PF00018">
    <property type="entry name" value="SH3_1"/>
    <property type="match status" value="1"/>
</dbReference>
<feature type="domain" description="SH3" evidence="4">
    <location>
        <begin position="1"/>
        <end position="58"/>
    </location>
</feature>
<dbReference type="OrthoDB" id="6129702at2759"/>
<keyword evidence="6" id="KW-1185">Reference proteome</keyword>
<dbReference type="SMART" id="SM00326">
    <property type="entry name" value="SH3"/>
    <property type="match status" value="1"/>
</dbReference>
<dbReference type="AlphaFoldDB" id="A0A3N4LVL4"/>
<name>A0A3N4LVL4_9PEZI</name>
<sequence>MPGESRPPPSRFPCDLGFVEGDFIECLNAGDGQWWMGRLMRNGDVGPFPSNFVEILEEPGPPPLRRPLSRAGSASPMPFTGGGGGGSLTRSHSPAPPRQTRNVSPREGYEYDTYGRRSVQKRSSQYRDMSPERAYHQRPRSRAADPQYQDRPVSRARSPVPPGLSTYQHGGREVSPARSRYQQDYRRDASPNRSHYQMDHRREVSPARSQYQDRRAVSPVPPHYRVPSPAPPHFAHRARVPSPAPPAHFQRPRATTPMPPNVYNQRAISPAPPIHLSRQPSPEHAMMYDNGSGPPPPPPPHQHLTPGNSRPPSPHQHTPSPLRSAMEDVMSSLEHMVSHDNHDYGIDRATTPHIVDDPWSPHAFRDEFSATPSRIVRPHTSLGVGAHNFDIDDDDDDDDDDPYDSRYPVQQPPGGSYSEAMQDHIQRFQVANNEPFRVKRDDMPPPLPPKRYTSDELAKQQYTPNDILAIRRPLTANFADKRKSIHDLPARGSTNTPLSRNTTVKSSATSASFSSNAQSVATNSTGLTSISLMSGHSAGCTSATSAGSYNRRKRTHSVVEGTTFRPPLLGARSETPISVTGSGSGHASGSASGSGIGQSLLRKGRRPVPSNVGASESDPALFGGHQVPKPKKAGIIKTLINRAKATTANARSTFNHTPPLPTPGPVVVNKGPGDVITGIQGGQPRLQGPAHGWAEVRRDVNRSNSLSRAERDERSRRVQMLGHTVLRPVDLLDEVVDGDAAADGKTAVQDPADFVNATNLAFVDKTARFINNLPLFTTPESLATMHICKSYRTEVQKLRAIFTWLSEKVSWERPTPPVDGVEAKMDLRRVLQVKRGSPEEVANIVMLMCRAVGIEAEVIPGYLKAPGEMFEAADIPSPNHFWNAVVCEGEWRMMDCSLASPTHPRRVLYSGASNTTTEFHYFLTPPSRICWTHVPSQPRHQHMIPPLPLCQLLALPVVTSVFFQHDLKVQDFDTSLIRLEGLEALQIDVGVPVDIELIAEVEARGYAIDADGEIYESDQVVKKRALAQVAWDSGHKTYRIKAVTPGDVGAAVLKVYAGRKGLMHSIKDNPHPLAFCLPIAHTGENPLYDFIPRHPTPHATRHDLYVAQPQCYYLGLNNTYVFAVRQNISTGAPSATEKPAKLALQTPTGKILRLIKKGDTPGCENGVVWETIVKVTEAGAWRALVLADRSHRWCVYAEWHVS</sequence>
<dbReference type="FunCoup" id="A0A3N4LVL4">
    <property type="interactions" value="28"/>
</dbReference>
<dbReference type="InterPro" id="IPR036028">
    <property type="entry name" value="SH3-like_dom_sf"/>
</dbReference>
<dbReference type="Proteomes" id="UP000267821">
    <property type="component" value="Unassembled WGS sequence"/>
</dbReference>
<dbReference type="Gene3D" id="2.30.30.40">
    <property type="entry name" value="SH3 Domains"/>
    <property type="match status" value="1"/>
</dbReference>
<feature type="region of interest" description="Disordered" evidence="3">
    <location>
        <begin position="536"/>
        <end position="629"/>
    </location>
</feature>
<evidence type="ECO:0000313" key="5">
    <source>
        <dbReference type="EMBL" id="RPB26936.1"/>
    </source>
</evidence>
<dbReference type="Pfam" id="PF01841">
    <property type="entry name" value="Transglut_core"/>
    <property type="match status" value="1"/>
</dbReference>
<dbReference type="InterPro" id="IPR001452">
    <property type="entry name" value="SH3_domain"/>
</dbReference>
<dbReference type="InterPro" id="IPR052557">
    <property type="entry name" value="CAP/Cytokinesis_protein"/>
</dbReference>
<dbReference type="InterPro" id="IPR056409">
    <property type="entry name" value="Ig_CYK3_C"/>
</dbReference>
<dbReference type="STRING" id="1051890.A0A3N4LVL4"/>
<dbReference type="EMBL" id="ML121532">
    <property type="protein sequence ID" value="RPB26936.1"/>
    <property type="molecule type" value="Genomic_DNA"/>
</dbReference>
<feature type="compositionally biased region" description="Pro residues" evidence="3">
    <location>
        <begin position="219"/>
        <end position="232"/>
    </location>
</feature>
<feature type="region of interest" description="Disordered" evidence="3">
    <location>
        <begin position="379"/>
        <end position="417"/>
    </location>
</feature>
<evidence type="ECO:0000256" key="1">
    <source>
        <dbReference type="ARBA" id="ARBA00022443"/>
    </source>
</evidence>
<evidence type="ECO:0000259" key="4">
    <source>
        <dbReference type="PROSITE" id="PS50002"/>
    </source>
</evidence>
<dbReference type="PANTHER" id="PTHR46333:SF2">
    <property type="entry name" value="CYTOKINESIS PROTEIN 3"/>
    <property type="match status" value="1"/>
</dbReference>
<dbReference type="SMART" id="SM00460">
    <property type="entry name" value="TGc"/>
    <property type="match status" value="1"/>
</dbReference>
<dbReference type="SUPFAM" id="SSF50044">
    <property type="entry name" value="SH3-domain"/>
    <property type="match status" value="1"/>
</dbReference>
<evidence type="ECO:0000256" key="3">
    <source>
        <dbReference type="SAM" id="MobiDB-lite"/>
    </source>
</evidence>
<keyword evidence="1 2" id="KW-0728">SH3 domain</keyword>